<gene>
    <name evidence="15" type="ORF">BDV98DRAFT_23187</name>
</gene>
<reference evidence="15 16" key="1">
    <citation type="journal article" date="2019" name="Nat. Ecol. Evol.">
        <title>Megaphylogeny resolves global patterns of mushroom evolution.</title>
        <authorList>
            <person name="Varga T."/>
            <person name="Krizsan K."/>
            <person name="Foldi C."/>
            <person name="Dima B."/>
            <person name="Sanchez-Garcia M."/>
            <person name="Sanchez-Ramirez S."/>
            <person name="Szollosi G.J."/>
            <person name="Szarkandi J.G."/>
            <person name="Papp V."/>
            <person name="Albert L."/>
            <person name="Andreopoulos W."/>
            <person name="Angelini C."/>
            <person name="Antonin V."/>
            <person name="Barry K.W."/>
            <person name="Bougher N.L."/>
            <person name="Buchanan P."/>
            <person name="Buyck B."/>
            <person name="Bense V."/>
            <person name="Catcheside P."/>
            <person name="Chovatia M."/>
            <person name="Cooper J."/>
            <person name="Damon W."/>
            <person name="Desjardin D."/>
            <person name="Finy P."/>
            <person name="Geml J."/>
            <person name="Haridas S."/>
            <person name="Hughes K."/>
            <person name="Justo A."/>
            <person name="Karasinski D."/>
            <person name="Kautmanova I."/>
            <person name="Kiss B."/>
            <person name="Kocsube S."/>
            <person name="Kotiranta H."/>
            <person name="LaButti K.M."/>
            <person name="Lechner B.E."/>
            <person name="Liimatainen K."/>
            <person name="Lipzen A."/>
            <person name="Lukacs Z."/>
            <person name="Mihaltcheva S."/>
            <person name="Morgado L.N."/>
            <person name="Niskanen T."/>
            <person name="Noordeloos M.E."/>
            <person name="Ohm R.A."/>
            <person name="Ortiz-Santana B."/>
            <person name="Ovrebo C."/>
            <person name="Racz N."/>
            <person name="Riley R."/>
            <person name="Savchenko A."/>
            <person name="Shiryaev A."/>
            <person name="Soop K."/>
            <person name="Spirin V."/>
            <person name="Szebenyi C."/>
            <person name="Tomsovsky M."/>
            <person name="Tulloss R.E."/>
            <person name="Uehling J."/>
            <person name="Grigoriev I.V."/>
            <person name="Vagvolgyi C."/>
            <person name="Papp T."/>
            <person name="Martin F.M."/>
            <person name="Miettinen O."/>
            <person name="Hibbett D.S."/>
            <person name="Nagy L.G."/>
        </authorList>
    </citation>
    <scope>NUCLEOTIDE SEQUENCE [LARGE SCALE GENOMIC DNA]</scope>
    <source>
        <strain evidence="15 16">CBS 309.79</strain>
    </source>
</reference>
<dbReference type="InterPro" id="IPR026849">
    <property type="entry name" value="ATG2"/>
</dbReference>
<feature type="compositionally biased region" description="Low complexity" evidence="13">
    <location>
        <begin position="1428"/>
        <end position="1445"/>
    </location>
</feature>
<dbReference type="GO" id="GO:0005789">
    <property type="term" value="C:endoplasmic reticulum membrane"/>
    <property type="evidence" value="ECO:0007669"/>
    <property type="project" value="UniProtKB-SubCell"/>
</dbReference>
<dbReference type="GO" id="GO:0061908">
    <property type="term" value="C:phagophore"/>
    <property type="evidence" value="ECO:0007669"/>
    <property type="project" value="TreeGrafter"/>
</dbReference>
<feature type="region of interest" description="Disordered" evidence="13">
    <location>
        <begin position="1428"/>
        <end position="1463"/>
    </location>
</feature>
<evidence type="ECO:0000256" key="5">
    <source>
        <dbReference type="ARBA" id="ARBA00022448"/>
    </source>
</evidence>
<dbReference type="Pfam" id="PF13329">
    <property type="entry name" value="ATG2_CAD"/>
    <property type="match status" value="1"/>
</dbReference>
<feature type="region of interest" description="Disordered" evidence="13">
    <location>
        <begin position="261"/>
        <end position="296"/>
    </location>
</feature>
<keyword evidence="5" id="KW-0813">Transport</keyword>
<feature type="chain" id="PRO_5022750974" description="Autophagy-related protein 2" evidence="14">
    <location>
        <begin position="19"/>
        <end position="1881"/>
    </location>
</feature>
<evidence type="ECO:0000256" key="10">
    <source>
        <dbReference type="ARBA" id="ARBA00024479"/>
    </source>
</evidence>
<comment type="catalytic activity">
    <reaction evidence="12">
        <text>a 1,2-diacyl-sn-glycero-3-phosphocholine(in) = a 1,2-diacyl-sn-glycero-3-phosphocholine(out)</text>
        <dbReference type="Rhea" id="RHEA:38571"/>
        <dbReference type="ChEBI" id="CHEBI:57643"/>
    </reaction>
</comment>
<evidence type="ECO:0000256" key="2">
    <source>
        <dbReference type="ARBA" id="ARBA00004623"/>
    </source>
</evidence>
<feature type="compositionally biased region" description="Polar residues" evidence="13">
    <location>
        <begin position="364"/>
        <end position="378"/>
    </location>
</feature>
<feature type="region of interest" description="Disordered" evidence="13">
    <location>
        <begin position="318"/>
        <end position="395"/>
    </location>
</feature>
<evidence type="ECO:0000256" key="6">
    <source>
        <dbReference type="ARBA" id="ARBA00022824"/>
    </source>
</evidence>
<evidence type="ECO:0000313" key="16">
    <source>
        <dbReference type="Proteomes" id="UP000305067"/>
    </source>
</evidence>
<evidence type="ECO:0000313" key="15">
    <source>
        <dbReference type="EMBL" id="TFL07419.1"/>
    </source>
</evidence>
<keyword evidence="7" id="KW-0072">Autophagy</keyword>
<dbReference type="GO" id="GO:0043495">
    <property type="term" value="F:protein-membrane adaptor activity"/>
    <property type="evidence" value="ECO:0007669"/>
    <property type="project" value="TreeGrafter"/>
</dbReference>
<keyword evidence="14" id="KW-0732">Signal</keyword>
<dbReference type="PANTHER" id="PTHR13190:SF1">
    <property type="entry name" value="AUTOPHAGY-RELATED 2, ISOFORM A"/>
    <property type="match status" value="1"/>
</dbReference>
<dbReference type="STRING" id="1884261.A0A5C3R3T4"/>
<evidence type="ECO:0000256" key="12">
    <source>
        <dbReference type="ARBA" id="ARBA00024631"/>
    </source>
</evidence>
<dbReference type="GO" id="GO:0034045">
    <property type="term" value="C:phagophore assembly site membrane"/>
    <property type="evidence" value="ECO:0007669"/>
    <property type="project" value="UniProtKB-SubCell"/>
</dbReference>
<feature type="compositionally biased region" description="Basic residues" evidence="13">
    <location>
        <begin position="1452"/>
        <end position="1461"/>
    </location>
</feature>
<evidence type="ECO:0000256" key="4">
    <source>
        <dbReference type="ARBA" id="ARBA00018070"/>
    </source>
</evidence>
<evidence type="ECO:0000256" key="7">
    <source>
        <dbReference type="ARBA" id="ARBA00023006"/>
    </source>
</evidence>
<protein>
    <recommendedName>
        <fullName evidence="4">Autophagy-related protein 2</fullName>
    </recommendedName>
</protein>
<dbReference type="OrthoDB" id="18982at2759"/>
<dbReference type="GO" id="GO:0006869">
    <property type="term" value="P:lipid transport"/>
    <property type="evidence" value="ECO:0007669"/>
    <property type="project" value="UniProtKB-KW"/>
</dbReference>
<dbReference type="Proteomes" id="UP000305067">
    <property type="component" value="Unassembled WGS sequence"/>
</dbReference>
<proteinExistence type="inferred from homology"/>
<dbReference type="EMBL" id="ML178814">
    <property type="protein sequence ID" value="TFL07419.1"/>
    <property type="molecule type" value="Genomic_DNA"/>
</dbReference>
<name>A0A5C3R3T4_9AGAR</name>
<feature type="region of interest" description="Disordered" evidence="13">
    <location>
        <begin position="743"/>
        <end position="764"/>
    </location>
</feature>
<dbReference type="GO" id="GO:0032266">
    <property type="term" value="F:phosphatidylinositol-3-phosphate binding"/>
    <property type="evidence" value="ECO:0007669"/>
    <property type="project" value="TreeGrafter"/>
</dbReference>
<evidence type="ECO:0000256" key="8">
    <source>
        <dbReference type="ARBA" id="ARBA00023055"/>
    </source>
</evidence>
<evidence type="ECO:0000256" key="14">
    <source>
        <dbReference type="SAM" id="SignalP"/>
    </source>
</evidence>
<accession>A0A5C3R3T4</accession>
<organism evidence="15 16">
    <name type="scientific">Pterulicium gracile</name>
    <dbReference type="NCBI Taxonomy" id="1884261"/>
    <lineage>
        <taxon>Eukaryota</taxon>
        <taxon>Fungi</taxon>
        <taxon>Dikarya</taxon>
        <taxon>Basidiomycota</taxon>
        <taxon>Agaricomycotina</taxon>
        <taxon>Agaricomycetes</taxon>
        <taxon>Agaricomycetidae</taxon>
        <taxon>Agaricales</taxon>
        <taxon>Pleurotineae</taxon>
        <taxon>Pterulaceae</taxon>
        <taxon>Pterulicium</taxon>
    </lineage>
</organism>
<dbReference type="GO" id="GO:0000045">
    <property type="term" value="P:autophagosome assembly"/>
    <property type="evidence" value="ECO:0007669"/>
    <property type="project" value="TreeGrafter"/>
</dbReference>
<evidence type="ECO:0000256" key="1">
    <source>
        <dbReference type="ARBA" id="ARBA00004406"/>
    </source>
</evidence>
<feature type="region of interest" description="Disordered" evidence="13">
    <location>
        <begin position="232"/>
        <end position="251"/>
    </location>
</feature>
<keyword evidence="9" id="KW-0472">Membrane</keyword>
<dbReference type="GO" id="GO:0034727">
    <property type="term" value="P:piecemeal microautophagy of the nucleus"/>
    <property type="evidence" value="ECO:0007669"/>
    <property type="project" value="TreeGrafter"/>
</dbReference>
<feature type="compositionally biased region" description="Polar residues" evidence="13">
    <location>
        <begin position="346"/>
        <end position="356"/>
    </location>
</feature>
<evidence type="ECO:0000256" key="9">
    <source>
        <dbReference type="ARBA" id="ARBA00023136"/>
    </source>
</evidence>
<evidence type="ECO:0000256" key="11">
    <source>
        <dbReference type="ARBA" id="ARBA00024615"/>
    </source>
</evidence>
<comment type="catalytic activity">
    <reaction evidence="10">
        <text>a 1,2-diacyl-sn-glycero-3-phospho-L-serine(in) = a 1,2-diacyl-sn-glycero-3-phospho-L-serine(out)</text>
        <dbReference type="Rhea" id="RHEA:38663"/>
        <dbReference type="ChEBI" id="CHEBI:57262"/>
    </reaction>
</comment>
<dbReference type="GO" id="GO:0061723">
    <property type="term" value="P:glycophagy"/>
    <property type="evidence" value="ECO:0007669"/>
    <property type="project" value="TreeGrafter"/>
</dbReference>
<comment type="similarity">
    <text evidence="3">Belongs to the ATG2 family.</text>
</comment>
<dbReference type="GO" id="GO:0061709">
    <property type="term" value="P:reticulophagy"/>
    <property type="evidence" value="ECO:0007669"/>
    <property type="project" value="TreeGrafter"/>
</dbReference>
<sequence length="1881" mass="204634">MMSSGWWPSFSLPSSVQARFLSFALRKALGHLLLPGQLDVEQINSQIGRGYVQVNELRIDPHAVNAHINASNLPLELVSGHVSSVIANIPWPNPLFSTAGLTIEGLHLVFHLTSLAPSDLTSSSVHVVDSVASLSDSFIHEELSSKEEKQLRESLLQPEVHPQLDHALDPFLQDPSSLGALEDHDPAGIPLFTTLIERLLSRFQFDAKDLRVSVEIPDQLRLTLTIGQVTYRDDSSTNSDESSSKHRSVAMHDVKVLCTDLRVSPHRTPPTATECSPSPSPARSEHSEEDLDEQTEMMMSQSLAFLPPRPLAASKPTLLAPVTSSPPSSPGRPASPSAHGDDSSSEDGSMYQSALTGTRVEEQPASSRYSHNPTVATLSSPPPPEPSSTAEQDEDCKEHLIASFGPELIVATLITPLLPSRTIKLHIEAGALACALRPSHIALLSQLSTALPASPSASPSPPPSRPLSIHSTLTSKGIACLLLKDDSTLDPQFWAHPLGSKMSLTDTGYLKLSVSDVGFEQRDGETKASIRDVSLFGFEKTQDGMLPTPIVISDPTLLPGEDRSHVKDWTDRRVRATCGSKLASWRTKGKDASAEVGAVPNLIRVSVTEQGKPEVGIGPIQVFVDLEYLRSSVDVLGEFGAVDQGTGSQASEGEEEMDDEARERRRLERELMKDLGLDLDYTTEKTPKKRTSTKKQVRKPEPQFAVLFDFIRVQVRCPPPVGRKPRSGALVVDLESLAISDSDSAQARRARFGPSSSTPPSGARQIASVSCGKIAVGWTFPTATSKGSALPPAAKIATYITVSPLTDPETDRNNPLKPSVHLSKLKTRTVVRLSIPHVGVDIDKPGIDLLQYLADDVSQFAERFAGTPPDTSPVVSRNASVIGSRYFVGSLKSSGATLSQKKAESETVVEFEVVDVNASVRVPRSKEGRVCVLEVVATDLHGVVEIKPDGKDATLVSLTIMGLTVTDEADTDSSVAIVGLQKGRGMNRKSHPVVNLKFTSINIPHTAAKETRANVALWDLLVNVRPDVDQARDIAAFFKAPPGAFEAVVPSERTSVVFSVSDSSLRIFAPVHAGAGIIYLGSCSFTTDIVGGAEQSMYNLKAPHLEILFLDACSEVTDPDVSLTGREYWRSAGFAHLVSMMDLALVLNVTKLAAAQRTKVQVDQIRLEVHLCADTAGELAAFLGDVGSVFSPKTPVEAPPPRKRVTVLAPPKIDLMASIEDLAFAHAPQVGPAADMINDDLPTNPEYLDESFGAAGGLRELLPEDLDDFPEGEDYAPSTLLAASAGEGLISKIGGETIRMLRPGRINIEENHFNTLPAEAIDSDPLLSYARLQVRVREADFSLHLYEGYDWLKTRKAIEDETKDMRRKLARIKQLVAQGQTQDPSIESANTVLFNSVFIGLEEDVDELSPEALLVAIDKELDQDDDLVSQSSWQSFSPTPASGGAPAPPQRTKSKSKHLSRGKTASIEFHLRKAKVTFDETTPESALASRMLLTVEDLEILDRMKSSTWQKFLTELRSDSHGNVRETGSNMVRVELKKVRPVPGNPTEESRVRAKILPLRLYVDQDALDFLKKFFSFKDTNAAASPSQADEAEETYLQHVEVFPVDLKLDYKPRRVDYRALKEGRTIELMNFFHFDGAEMTLRHITANGILGWPRMFDLLNDLWTPDVKATQLVEVISGVAPIRSVVNVGSGVADLILLPIEQYKKDGRVVRGVQKGAEAFMRSTATEFVRLGARLATGTQVILEQAEDALGGRSSNSITAEAMFSPITEDRPLDRHDGDSPLFSRYAEQPADLTQGMQSAYTSLRSNLSSAAQTILAVPMEVYERQGDEGPVRSVIRAVPIAVIKPMIGATEAISKTLLGLHNTIDPNLRYENEAKYKRK</sequence>
<comment type="subcellular location">
    <subcellularLocation>
        <location evidence="1">Endoplasmic reticulum membrane</location>
        <topology evidence="1">Peripheral membrane protein</topology>
    </subcellularLocation>
    <subcellularLocation>
        <location evidence="2">Preautophagosomal structure membrane</location>
        <topology evidence="2">Peripheral membrane protein</topology>
    </subcellularLocation>
</comment>
<evidence type="ECO:0000256" key="3">
    <source>
        <dbReference type="ARBA" id="ARBA00009714"/>
    </source>
</evidence>
<dbReference type="GO" id="GO:0000422">
    <property type="term" value="P:autophagy of mitochondrion"/>
    <property type="evidence" value="ECO:0007669"/>
    <property type="project" value="TreeGrafter"/>
</dbReference>
<evidence type="ECO:0000256" key="13">
    <source>
        <dbReference type="SAM" id="MobiDB-lite"/>
    </source>
</evidence>
<keyword evidence="8" id="KW-0445">Lipid transport</keyword>
<dbReference type="PANTHER" id="PTHR13190">
    <property type="entry name" value="AUTOPHAGY-RELATED 2, ISOFORM A"/>
    <property type="match status" value="1"/>
</dbReference>
<keyword evidence="6" id="KW-0256">Endoplasmic reticulum</keyword>
<feature type="compositionally biased region" description="Low complexity" evidence="13">
    <location>
        <begin position="320"/>
        <end position="338"/>
    </location>
</feature>
<feature type="region of interest" description="Disordered" evidence="13">
    <location>
        <begin position="642"/>
        <end position="664"/>
    </location>
</feature>
<keyword evidence="16" id="KW-1185">Reference proteome</keyword>
<feature type="signal peptide" evidence="14">
    <location>
        <begin position="1"/>
        <end position="18"/>
    </location>
</feature>
<comment type="catalytic activity">
    <reaction evidence="11">
        <text>a 1,2-diacyl-sn-glycero-3-phosphoethanolamine(in) = a 1,2-diacyl-sn-glycero-3-phosphoethanolamine(out)</text>
        <dbReference type="Rhea" id="RHEA:38895"/>
        <dbReference type="ChEBI" id="CHEBI:64612"/>
    </reaction>
</comment>